<feature type="binding site" evidence="10">
    <location>
        <position position="124"/>
    </location>
    <ligand>
        <name>UDP-N-acetyl-alpha-D-glucosamine</name>
        <dbReference type="ChEBI" id="CHEBI:57705"/>
    </ligand>
</feature>
<keyword evidence="9 10" id="KW-0961">Cell wall biogenesis/degradation</keyword>
<gene>
    <name evidence="10 13" type="primary">murG</name>
    <name evidence="13" type="ORF">KL86DPRO_11464</name>
</gene>
<dbReference type="Gene3D" id="3.40.50.2000">
    <property type="entry name" value="Glycogen Phosphorylase B"/>
    <property type="match status" value="2"/>
</dbReference>
<comment type="caution">
    <text evidence="10">Lacks conserved residue(s) required for the propagation of feature annotation.</text>
</comment>
<organism evidence="13">
    <name type="scientific">uncultured delta proteobacterium</name>
    <dbReference type="NCBI Taxonomy" id="34034"/>
    <lineage>
        <taxon>Bacteria</taxon>
        <taxon>Deltaproteobacteria</taxon>
        <taxon>environmental samples</taxon>
    </lineage>
</organism>
<dbReference type="InterPro" id="IPR006009">
    <property type="entry name" value="GlcNAc_MurG"/>
</dbReference>
<evidence type="ECO:0000256" key="4">
    <source>
        <dbReference type="ARBA" id="ARBA00022679"/>
    </source>
</evidence>
<keyword evidence="2 10" id="KW-0132">Cell division</keyword>
<dbReference type="PANTHER" id="PTHR21015:SF22">
    <property type="entry name" value="GLYCOSYLTRANSFERASE"/>
    <property type="match status" value="1"/>
</dbReference>
<name>A0A212JHK1_9DELT</name>
<feature type="binding site" evidence="10">
    <location>
        <position position="247"/>
    </location>
    <ligand>
        <name>UDP-N-acetyl-alpha-D-glucosamine</name>
        <dbReference type="ChEBI" id="CHEBI:57705"/>
    </ligand>
</feature>
<dbReference type="Pfam" id="PF03033">
    <property type="entry name" value="Glyco_transf_28"/>
    <property type="match status" value="1"/>
</dbReference>
<keyword evidence="7 10" id="KW-0472">Membrane</keyword>
<comment type="catalytic activity">
    <reaction evidence="10">
        <text>di-trans,octa-cis-undecaprenyl diphospho-N-acetyl-alpha-D-muramoyl-L-alanyl-D-glutamyl-meso-2,6-diaminopimeloyl-D-alanyl-D-alanine + UDP-N-acetyl-alpha-D-glucosamine = di-trans,octa-cis-undecaprenyl diphospho-[N-acetyl-alpha-D-glucosaminyl-(1-&gt;4)]-N-acetyl-alpha-D-muramoyl-L-alanyl-D-glutamyl-meso-2,6-diaminopimeloyl-D-alanyl-D-alanine + UDP + H(+)</text>
        <dbReference type="Rhea" id="RHEA:31227"/>
        <dbReference type="ChEBI" id="CHEBI:15378"/>
        <dbReference type="ChEBI" id="CHEBI:57705"/>
        <dbReference type="ChEBI" id="CHEBI:58223"/>
        <dbReference type="ChEBI" id="CHEBI:61387"/>
        <dbReference type="ChEBI" id="CHEBI:61388"/>
        <dbReference type="EC" id="2.4.1.227"/>
    </reaction>
</comment>
<keyword evidence="3 10" id="KW-0328">Glycosyltransferase</keyword>
<sequence>MKRVIVTTGGTGGHIFPAIAVAEEIKARHRDATVLFMGGKYGPEGDLAAQAGLEFVGLPVRGFIGRGFGMLGAGFGMLRGLTKAVIVVRRFKPDVVVGFGGYAAFAGVMGARYAGVPTAVHEQNSIPGVANKILARRVDRVFVSLPDVRATFPEEKTLFTGNPVRASIADLLREDPDRAPKECGKRVLILGGSQGAKAINDCIITNMTALIDAGISLWHQTGATDFERVRDAYRKNGGEKMRVDGFIRDMAAAYSWADVVVCRAGATTIAELTCAGLPAIFIPFPAAAHDHQTHNARYLAAVGAAELLPQSKIEPGRGNPALLVERLEALLADPEKLRAMGAEARSLARPEAAGALVNALEELVAGSGGTNTAIPEG</sequence>
<feature type="binding site" evidence="10">
    <location>
        <position position="292"/>
    </location>
    <ligand>
        <name>UDP-N-acetyl-alpha-D-glucosamine</name>
        <dbReference type="ChEBI" id="CHEBI:57705"/>
    </ligand>
</feature>
<evidence type="ECO:0000256" key="9">
    <source>
        <dbReference type="ARBA" id="ARBA00023316"/>
    </source>
</evidence>
<dbReference type="GO" id="GO:0051991">
    <property type="term" value="F:UDP-N-acetyl-D-glucosamine:N-acetylmuramoyl-L-alanyl-D-glutamyl-meso-2,6-diaminopimelyl-D-alanyl-D-alanine-diphosphoundecaprenol 4-beta-N-acetylglucosaminlytransferase activity"/>
    <property type="evidence" value="ECO:0007669"/>
    <property type="project" value="RHEA"/>
</dbReference>
<evidence type="ECO:0000256" key="8">
    <source>
        <dbReference type="ARBA" id="ARBA00023306"/>
    </source>
</evidence>
<feature type="binding site" evidence="10">
    <location>
        <begin position="11"/>
        <end position="13"/>
    </location>
    <ligand>
        <name>UDP-N-acetyl-alpha-D-glucosamine</name>
        <dbReference type="ChEBI" id="CHEBI:57705"/>
    </ligand>
</feature>
<comment type="similarity">
    <text evidence="10">Belongs to the glycosyltransferase 28 family. MurG subfamily.</text>
</comment>
<feature type="binding site" evidence="10">
    <location>
        <position position="193"/>
    </location>
    <ligand>
        <name>UDP-N-acetyl-alpha-D-glucosamine</name>
        <dbReference type="ChEBI" id="CHEBI:57705"/>
    </ligand>
</feature>
<comment type="function">
    <text evidence="10">Cell wall formation. Catalyzes the transfer of a GlcNAc subunit on undecaprenyl-pyrophosphoryl-MurNAc-pentapeptide (lipid intermediate I) to form undecaprenyl-pyrophosphoryl-MurNAc-(pentapeptide)GlcNAc (lipid intermediate II).</text>
</comment>
<evidence type="ECO:0000256" key="6">
    <source>
        <dbReference type="ARBA" id="ARBA00022984"/>
    </source>
</evidence>
<dbReference type="GO" id="GO:0008360">
    <property type="term" value="P:regulation of cell shape"/>
    <property type="evidence" value="ECO:0007669"/>
    <property type="project" value="UniProtKB-KW"/>
</dbReference>
<evidence type="ECO:0000313" key="13">
    <source>
        <dbReference type="EMBL" id="SBV98890.1"/>
    </source>
</evidence>
<dbReference type="GO" id="GO:0009252">
    <property type="term" value="P:peptidoglycan biosynthetic process"/>
    <property type="evidence" value="ECO:0007669"/>
    <property type="project" value="UniProtKB-UniRule"/>
</dbReference>
<reference evidence="13" key="1">
    <citation type="submission" date="2016-04" db="EMBL/GenBank/DDBJ databases">
        <authorList>
            <person name="Evans L.H."/>
            <person name="Alamgir A."/>
            <person name="Owens N."/>
            <person name="Weber N.D."/>
            <person name="Virtaneva K."/>
            <person name="Barbian K."/>
            <person name="Babar A."/>
            <person name="Rosenke K."/>
        </authorList>
    </citation>
    <scope>NUCLEOTIDE SEQUENCE</scope>
    <source>
        <strain evidence="13">86</strain>
    </source>
</reference>
<feature type="binding site" evidence="10">
    <location>
        <position position="165"/>
    </location>
    <ligand>
        <name>UDP-N-acetyl-alpha-D-glucosamine</name>
        <dbReference type="ChEBI" id="CHEBI:57705"/>
    </ligand>
</feature>
<evidence type="ECO:0000256" key="10">
    <source>
        <dbReference type="HAMAP-Rule" id="MF_00033"/>
    </source>
</evidence>
<evidence type="ECO:0000256" key="5">
    <source>
        <dbReference type="ARBA" id="ARBA00022960"/>
    </source>
</evidence>
<keyword evidence="4 10" id="KW-0808">Transferase</keyword>
<evidence type="ECO:0000256" key="1">
    <source>
        <dbReference type="ARBA" id="ARBA00022475"/>
    </source>
</evidence>
<dbReference type="HAMAP" id="MF_00033">
    <property type="entry name" value="MurG"/>
    <property type="match status" value="1"/>
</dbReference>
<feature type="domain" description="Glycosyltransferase family 28 N-terminal" evidence="11">
    <location>
        <begin position="4"/>
        <end position="142"/>
    </location>
</feature>
<keyword evidence="8 10" id="KW-0131">Cell cycle</keyword>
<accession>A0A212JHK1</accession>
<dbReference type="UniPathway" id="UPA00219"/>
<dbReference type="PANTHER" id="PTHR21015">
    <property type="entry name" value="UDP-N-ACETYLGLUCOSAMINE--N-ACETYLMURAMYL-(PENTAPEPTIDE) PYROPHOSPHORYL-UNDECAPRENOL N-ACETYLGLUCOSAMINE TRANSFERASE 1"/>
    <property type="match status" value="1"/>
</dbReference>
<dbReference type="GO" id="GO:0005886">
    <property type="term" value="C:plasma membrane"/>
    <property type="evidence" value="ECO:0007669"/>
    <property type="project" value="UniProtKB-SubCell"/>
</dbReference>
<evidence type="ECO:0000259" key="11">
    <source>
        <dbReference type="Pfam" id="PF03033"/>
    </source>
</evidence>
<dbReference type="SUPFAM" id="SSF53756">
    <property type="entry name" value="UDP-Glycosyltransferase/glycogen phosphorylase"/>
    <property type="match status" value="1"/>
</dbReference>
<dbReference type="GO" id="GO:0071555">
    <property type="term" value="P:cell wall organization"/>
    <property type="evidence" value="ECO:0007669"/>
    <property type="project" value="UniProtKB-KW"/>
</dbReference>
<keyword evidence="6 10" id="KW-0573">Peptidoglycan synthesis</keyword>
<dbReference type="CDD" id="cd03785">
    <property type="entry name" value="GT28_MurG"/>
    <property type="match status" value="1"/>
</dbReference>
<dbReference type="GO" id="GO:0051301">
    <property type="term" value="P:cell division"/>
    <property type="evidence" value="ECO:0007669"/>
    <property type="project" value="UniProtKB-KW"/>
</dbReference>
<evidence type="ECO:0000259" key="12">
    <source>
        <dbReference type="Pfam" id="PF04101"/>
    </source>
</evidence>
<protein>
    <recommendedName>
        <fullName evidence="10">UDP-N-acetylglucosamine--N-acetylmuramyl-(pentapeptide) pyrophosphoryl-undecaprenol N-acetylglucosamine transferase</fullName>
        <ecNumber evidence="10">2.4.1.227</ecNumber>
    </recommendedName>
    <alternativeName>
        <fullName evidence="10">Undecaprenyl-PP-MurNAc-pentapeptide-UDPGlcNAc GlcNAc transferase</fullName>
    </alternativeName>
</protein>
<keyword evidence="5 10" id="KW-0133">Cell shape</keyword>
<dbReference type="NCBIfam" id="TIGR01133">
    <property type="entry name" value="murG"/>
    <property type="match status" value="1"/>
</dbReference>
<dbReference type="GO" id="GO:0005975">
    <property type="term" value="P:carbohydrate metabolic process"/>
    <property type="evidence" value="ECO:0007669"/>
    <property type="project" value="InterPro"/>
</dbReference>
<evidence type="ECO:0000256" key="7">
    <source>
        <dbReference type="ARBA" id="ARBA00023136"/>
    </source>
</evidence>
<dbReference type="GO" id="GO:0050511">
    <property type="term" value="F:undecaprenyldiphospho-muramoylpentapeptide beta-N-acetylglucosaminyltransferase activity"/>
    <property type="evidence" value="ECO:0007669"/>
    <property type="project" value="UniProtKB-UniRule"/>
</dbReference>
<comment type="subcellular location">
    <subcellularLocation>
        <location evidence="10">Cell membrane</location>
        <topology evidence="10">Peripheral membrane protein</topology>
        <orientation evidence="10">Cytoplasmic side</orientation>
    </subcellularLocation>
</comment>
<dbReference type="InterPro" id="IPR007235">
    <property type="entry name" value="Glyco_trans_28_C"/>
</dbReference>
<evidence type="ECO:0000256" key="3">
    <source>
        <dbReference type="ARBA" id="ARBA00022676"/>
    </source>
</evidence>
<dbReference type="AlphaFoldDB" id="A0A212JHK1"/>
<proteinExistence type="inferred from homology"/>
<evidence type="ECO:0000256" key="2">
    <source>
        <dbReference type="ARBA" id="ARBA00022618"/>
    </source>
</evidence>
<dbReference type="Pfam" id="PF04101">
    <property type="entry name" value="Glyco_tran_28_C"/>
    <property type="match status" value="1"/>
</dbReference>
<keyword evidence="1 10" id="KW-1003">Cell membrane</keyword>
<dbReference type="EMBL" id="FLUQ01000001">
    <property type="protein sequence ID" value="SBV98890.1"/>
    <property type="molecule type" value="Genomic_DNA"/>
</dbReference>
<dbReference type="InterPro" id="IPR004276">
    <property type="entry name" value="GlycoTrans_28_N"/>
</dbReference>
<feature type="domain" description="Glycosyl transferase family 28 C-terminal" evidence="12">
    <location>
        <begin position="187"/>
        <end position="348"/>
    </location>
</feature>
<comment type="pathway">
    <text evidence="10">Cell wall biogenesis; peptidoglycan biosynthesis.</text>
</comment>
<dbReference type="EC" id="2.4.1.227" evidence="10"/>